<comment type="caution">
    <text evidence="1">The sequence shown here is derived from an EMBL/GenBank/DDBJ whole genome shotgun (WGS) entry which is preliminary data.</text>
</comment>
<evidence type="ECO:0000313" key="1">
    <source>
        <dbReference type="EMBL" id="OLQ72326.1"/>
    </source>
</evidence>
<sequence length="115" mass="13035">MQLYIQGEMDIEVDGEPVHLEARADGLLLTLRRLTTLAAVARVLSQLPRTIHTKVSLSHLTVICPSIVIKIGEDTVLQISRRDGFLSSVWPHQFTLGNKKLWLRNSVGLLRCYFR</sequence>
<accession>A0A1Q9GD87</accession>
<dbReference type="Proteomes" id="UP000186905">
    <property type="component" value="Unassembled WGS sequence"/>
</dbReference>
<dbReference type="EMBL" id="MJIL01000091">
    <property type="protein sequence ID" value="OLQ72326.1"/>
    <property type="molecule type" value="Genomic_DNA"/>
</dbReference>
<gene>
    <name evidence="1" type="ORF">BIT28_11625</name>
</gene>
<reference evidence="1 2" key="1">
    <citation type="submission" date="2016-09" db="EMBL/GenBank/DDBJ databases">
        <title>Photobacterium proteolyticum sp. nov. a protease producing bacterium isolated from ocean sediments of Laizhou Bay.</title>
        <authorList>
            <person name="Li Y."/>
        </authorList>
    </citation>
    <scope>NUCLEOTIDE SEQUENCE [LARGE SCALE GENOMIC DNA]</scope>
    <source>
        <strain evidence="1 2">13-12</strain>
    </source>
</reference>
<organism evidence="1 2">
    <name type="scientific">Photobacterium proteolyticum</name>
    <dbReference type="NCBI Taxonomy" id="1903952"/>
    <lineage>
        <taxon>Bacteria</taxon>
        <taxon>Pseudomonadati</taxon>
        <taxon>Pseudomonadota</taxon>
        <taxon>Gammaproteobacteria</taxon>
        <taxon>Vibrionales</taxon>
        <taxon>Vibrionaceae</taxon>
        <taxon>Photobacterium</taxon>
    </lineage>
</organism>
<protein>
    <submittedName>
        <fullName evidence="1">Uncharacterized protein</fullName>
    </submittedName>
</protein>
<dbReference type="OrthoDB" id="5816425at2"/>
<proteinExistence type="predicted"/>
<keyword evidence="2" id="KW-1185">Reference proteome</keyword>
<name>A0A1Q9GD87_9GAMM</name>
<evidence type="ECO:0000313" key="2">
    <source>
        <dbReference type="Proteomes" id="UP000186905"/>
    </source>
</evidence>
<dbReference type="STRING" id="1903952.BIT28_11625"/>
<dbReference type="AlphaFoldDB" id="A0A1Q9GD87"/>